<dbReference type="SUPFAM" id="SSF54236">
    <property type="entry name" value="Ubiquitin-like"/>
    <property type="match status" value="1"/>
</dbReference>
<dbReference type="OrthoDB" id="10069349at2759"/>
<dbReference type="EMBL" id="MPUH01000182">
    <property type="protein sequence ID" value="OMJ87240.1"/>
    <property type="molecule type" value="Genomic_DNA"/>
</dbReference>
<protein>
    <recommendedName>
        <fullName evidence="1">UBC core domain-containing protein</fullName>
    </recommendedName>
</protein>
<keyword evidence="3" id="KW-1185">Reference proteome</keyword>
<accession>A0A1R2CE43</accession>
<proteinExistence type="predicted"/>
<name>A0A1R2CE43_9CILI</name>
<dbReference type="Gene3D" id="3.10.110.10">
    <property type="entry name" value="Ubiquitin Conjugating Enzyme"/>
    <property type="match status" value="1"/>
</dbReference>
<dbReference type="InterPro" id="IPR029071">
    <property type="entry name" value="Ubiquitin-like_domsf"/>
</dbReference>
<dbReference type="CDD" id="cd00198">
    <property type="entry name" value="vWFA"/>
    <property type="match status" value="1"/>
</dbReference>
<dbReference type="Gene3D" id="3.10.20.90">
    <property type="entry name" value="Phosphatidylinositol 3-kinase Catalytic Subunit, Chain A, domain 1"/>
    <property type="match status" value="1"/>
</dbReference>
<dbReference type="CDD" id="cd17039">
    <property type="entry name" value="Ubl_ubiquitin_like"/>
    <property type="match status" value="1"/>
</dbReference>
<dbReference type="AlphaFoldDB" id="A0A1R2CE43"/>
<dbReference type="Proteomes" id="UP000187209">
    <property type="component" value="Unassembled WGS sequence"/>
</dbReference>
<dbReference type="Gene3D" id="3.40.50.410">
    <property type="entry name" value="von Willebrand factor, type A domain"/>
    <property type="match status" value="1"/>
</dbReference>
<dbReference type="InterPro" id="IPR000608">
    <property type="entry name" value="UBC"/>
</dbReference>
<dbReference type="InterPro" id="IPR036465">
    <property type="entry name" value="vWFA_dom_sf"/>
</dbReference>
<dbReference type="SUPFAM" id="SSF54495">
    <property type="entry name" value="UBC-like"/>
    <property type="match status" value="1"/>
</dbReference>
<dbReference type="SUPFAM" id="SSF53300">
    <property type="entry name" value="vWA-like"/>
    <property type="match status" value="1"/>
</dbReference>
<dbReference type="Pfam" id="PF00179">
    <property type="entry name" value="UQ_con"/>
    <property type="match status" value="1"/>
</dbReference>
<evidence type="ECO:0000313" key="3">
    <source>
        <dbReference type="Proteomes" id="UP000187209"/>
    </source>
</evidence>
<feature type="domain" description="UBC core" evidence="1">
    <location>
        <begin position="840"/>
        <end position="986"/>
    </location>
</feature>
<organism evidence="2 3">
    <name type="scientific">Stentor coeruleus</name>
    <dbReference type="NCBI Taxonomy" id="5963"/>
    <lineage>
        <taxon>Eukaryota</taxon>
        <taxon>Sar</taxon>
        <taxon>Alveolata</taxon>
        <taxon>Ciliophora</taxon>
        <taxon>Postciliodesmatophora</taxon>
        <taxon>Heterotrichea</taxon>
        <taxon>Heterotrichida</taxon>
        <taxon>Stentoridae</taxon>
        <taxon>Stentor</taxon>
    </lineage>
</organism>
<dbReference type="InterPro" id="IPR016135">
    <property type="entry name" value="UBQ-conjugating_enzyme/RWD"/>
</dbReference>
<dbReference type="SMART" id="SM00212">
    <property type="entry name" value="UBCc"/>
    <property type="match status" value="1"/>
</dbReference>
<reference evidence="2 3" key="1">
    <citation type="submission" date="2016-11" db="EMBL/GenBank/DDBJ databases">
        <title>The macronuclear genome of Stentor coeruleus: a giant cell with tiny introns.</title>
        <authorList>
            <person name="Slabodnick M."/>
            <person name="Ruby J.G."/>
            <person name="Reiff S.B."/>
            <person name="Swart E.C."/>
            <person name="Gosai S."/>
            <person name="Prabakaran S."/>
            <person name="Witkowska E."/>
            <person name="Larue G.E."/>
            <person name="Fisher S."/>
            <person name="Freeman R.M."/>
            <person name="Gunawardena J."/>
            <person name="Chu W."/>
            <person name="Stover N.A."/>
            <person name="Gregory B.D."/>
            <person name="Nowacki M."/>
            <person name="Derisi J."/>
            <person name="Roy S.W."/>
            <person name="Marshall W.F."/>
            <person name="Sood P."/>
        </authorList>
    </citation>
    <scope>NUCLEOTIDE SEQUENCE [LARGE SCALE GENOMIC DNA]</scope>
    <source>
        <strain evidence="2">WM001</strain>
    </source>
</reference>
<evidence type="ECO:0000313" key="2">
    <source>
        <dbReference type="EMBL" id="OMJ87240.1"/>
    </source>
</evidence>
<sequence>MQKAVGCYVKVNSSETIFFPQIDNLKKLKDLVSARLSIDTSSIYLKSIIGDQNTIISDEDSFSYLMNYNLKNSNFLYFTYENINFQSSQCINYRIFNIPQKHSTFLFPSKDCTLMQLSQQIIQQESLDHSLVCAFYTYEGNPLVGRLYQMYDVLFINVFSSDIGIFVIPYCDVVAQPKVSPNEGSAEVIVKNSEDNKTYNVKVRLNYDTVMILKQKIYFLTGIPTVELSLNYKDEIMSVNSKKLSSYKILADTEIIFTRNFPESNSDTYKKGLVQSVKQTVRGVRILHHFLYCFKKNLTNEGISYNKVAAVIRYATNNCSPLLHSLYELKLNKDISHSDAIALEEGFIILCNNFLNIFKVEVAPEKIFEHTLEIFGIVLKIAFENTAELQSNEKYETISSSCALNYVEIEDPVVLEGSNGKLICEIKSLQEFLRTNRKIPNVERVNESQCKVDHIYKCIINRNKLERKENITRWVGIYDISKSISDLLTLSIPINSTWKQISNFRLKYKLTKLIRAMHLTNGSTKYYITLNKEKEYVINIGIEEKMVNKVELLNVIEGSSVYADKNELALVTDRFIDIVDEGVQKDISKIPEEAVVVVFDSSESMRRPFFDSHEFSRLDVARQCFDCFADRCIGYNLNLVSCIVMFNNSITVGCKFTENILNFTNVIKTCLLAGGSKLWDAIYYAVNELQTLRNQYPKTRLRILCLSDGKDHGSQTNPLNLVKWLQNLKIILDGVVIGKLSKTLKAMCFATGGCIFTPQKVDVAIKLFESETFLFSGLRNEPMLFQVNSEEQLRSLATYDCYTNAPNMKPPFQIEKEVISLAKAFREHSEQSIDTIKNPIMFRRIMSEMKFISTNRNNHISIFPCKDDLTFWSVIINGPETTVYEGGTFLLYIKFGDQYPASPPEFRFITPIYHCNISSTGRICHSILGQFYSSDTKIKKILDCIYGLLLTPEPNDPLDSNVAAMYKDNPENFRYIARYWVQNYASVQGDKLLKGIDIGVSMSLDFIDSYNGDIMQWPMFVESLGCNLDKSTVDNILNNPQAFPGIVIDPSRLVFNNELYARIQEYLGHLEI</sequence>
<dbReference type="PANTHER" id="PTHR24068">
    <property type="entry name" value="UBIQUITIN-CONJUGATING ENZYME E2"/>
    <property type="match status" value="1"/>
</dbReference>
<comment type="caution">
    <text evidence="2">The sequence shown here is derived from an EMBL/GenBank/DDBJ whole genome shotgun (WGS) entry which is preliminary data.</text>
</comment>
<dbReference type="PROSITE" id="PS50127">
    <property type="entry name" value="UBC_2"/>
    <property type="match status" value="1"/>
</dbReference>
<gene>
    <name evidence="2" type="ORF">SteCoe_11086</name>
</gene>
<evidence type="ECO:0000259" key="1">
    <source>
        <dbReference type="PROSITE" id="PS50127"/>
    </source>
</evidence>